<proteinExistence type="predicted"/>
<protein>
    <submittedName>
        <fullName evidence="1">Uncharacterized protein</fullName>
    </submittedName>
</protein>
<reference evidence="1" key="1">
    <citation type="submission" date="2020-11" db="EMBL/GenBank/DDBJ databases">
        <authorList>
            <person name="Tran Van P."/>
        </authorList>
    </citation>
    <scope>NUCLEOTIDE SEQUENCE</scope>
</reference>
<sequence length="154" mass="17157">MLVTGYAPVEDNSALMAEKESDLQSALNCRCMDVVEAREVCKDREVWRKTDGDTGQCISYDSVDEAFFLARTKVGLNTPPREYNLYSLGQLGTALQETSRILSDRTFVYCPLPALHQHLPEYSKFSFSQQSILLTHPKAATNNLSVGLSSDSLE</sequence>
<organism evidence="1">
    <name type="scientific">Timema monikensis</name>
    <dbReference type="NCBI Taxonomy" id="170555"/>
    <lineage>
        <taxon>Eukaryota</taxon>
        <taxon>Metazoa</taxon>
        <taxon>Ecdysozoa</taxon>
        <taxon>Arthropoda</taxon>
        <taxon>Hexapoda</taxon>
        <taxon>Insecta</taxon>
        <taxon>Pterygota</taxon>
        <taxon>Neoptera</taxon>
        <taxon>Polyneoptera</taxon>
        <taxon>Phasmatodea</taxon>
        <taxon>Timematodea</taxon>
        <taxon>Timematoidea</taxon>
        <taxon>Timematidae</taxon>
        <taxon>Timema</taxon>
    </lineage>
</organism>
<gene>
    <name evidence="1" type="ORF">TMSB3V08_LOCUS10838</name>
</gene>
<dbReference type="EMBL" id="OB797229">
    <property type="protein sequence ID" value="CAD7434184.1"/>
    <property type="molecule type" value="Genomic_DNA"/>
</dbReference>
<evidence type="ECO:0000313" key="1">
    <source>
        <dbReference type="EMBL" id="CAD7434184.1"/>
    </source>
</evidence>
<name>A0A7R9EHN3_9NEOP</name>
<accession>A0A7R9EHN3</accession>
<dbReference type="AlphaFoldDB" id="A0A7R9EHN3"/>